<gene>
    <name evidence="2" type="ORF">KIN20_028126</name>
</gene>
<feature type="region of interest" description="Disordered" evidence="1">
    <location>
        <begin position="1"/>
        <end position="29"/>
    </location>
</feature>
<dbReference type="Proteomes" id="UP001196413">
    <property type="component" value="Unassembled WGS sequence"/>
</dbReference>
<organism evidence="2 3">
    <name type="scientific">Parelaphostrongylus tenuis</name>
    <name type="common">Meningeal worm</name>
    <dbReference type="NCBI Taxonomy" id="148309"/>
    <lineage>
        <taxon>Eukaryota</taxon>
        <taxon>Metazoa</taxon>
        <taxon>Ecdysozoa</taxon>
        <taxon>Nematoda</taxon>
        <taxon>Chromadorea</taxon>
        <taxon>Rhabditida</taxon>
        <taxon>Rhabditina</taxon>
        <taxon>Rhabditomorpha</taxon>
        <taxon>Strongyloidea</taxon>
        <taxon>Metastrongylidae</taxon>
        <taxon>Parelaphostrongylus</taxon>
    </lineage>
</organism>
<evidence type="ECO:0000313" key="2">
    <source>
        <dbReference type="EMBL" id="KAJ1367254.1"/>
    </source>
</evidence>
<evidence type="ECO:0000256" key="1">
    <source>
        <dbReference type="SAM" id="MobiDB-lite"/>
    </source>
</evidence>
<evidence type="ECO:0000313" key="3">
    <source>
        <dbReference type="Proteomes" id="UP001196413"/>
    </source>
</evidence>
<dbReference type="EMBL" id="JAHQIW010005828">
    <property type="protein sequence ID" value="KAJ1367254.1"/>
    <property type="molecule type" value="Genomic_DNA"/>
</dbReference>
<sequence>MAFNEPQQAKKVEKKSERKQDKGNAQLRERGLIPSITKCMLKAWIVLEHRGVDCRSAAAISPSWLAMQPRSLQHVARLPGGGARFTA</sequence>
<dbReference type="AlphaFoldDB" id="A0AAD5R0L1"/>
<feature type="compositionally biased region" description="Basic and acidic residues" evidence="1">
    <location>
        <begin position="8"/>
        <end position="29"/>
    </location>
</feature>
<reference evidence="2" key="1">
    <citation type="submission" date="2021-06" db="EMBL/GenBank/DDBJ databases">
        <title>Parelaphostrongylus tenuis whole genome reference sequence.</title>
        <authorList>
            <person name="Garwood T.J."/>
            <person name="Larsen P.A."/>
            <person name="Fountain-Jones N.M."/>
            <person name="Garbe J.R."/>
            <person name="Macchietto M.G."/>
            <person name="Kania S.A."/>
            <person name="Gerhold R.W."/>
            <person name="Richards J.E."/>
            <person name="Wolf T.M."/>
        </authorList>
    </citation>
    <scope>NUCLEOTIDE SEQUENCE</scope>
    <source>
        <strain evidence="2">MNPRO001-30</strain>
        <tissue evidence="2">Meninges</tissue>
    </source>
</reference>
<name>A0AAD5R0L1_PARTN</name>
<keyword evidence="3" id="KW-1185">Reference proteome</keyword>
<comment type="caution">
    <text evidence="2">The sequence shown here is derived from an EMBL/GenBank/DDBJ whole genome shotgun (WGS) entry which is preliminary data.</text>
</comment>
<protein>
    <submittedName>
        <fullName evidence="2">Uncharacterized protein</fullName>
    </submittedName>
</protein>
<proteinExistence type="predicted"/>
<accession>A0AAD5R0L1</accession>